<evidence type="ECO:0000256" key="1">
    <source>
        <dbReference type="SAM" id="SignalP"/>
    </source>
</evidence>
<evidence type="ECO:0000313" key="2">
    <source>
        <dbReference type="EMBL" id="CDQ10815.1"/>
    </source>
</evidence>
<organism evidence="2">
    <name type="scientific">Acidithiobacillus ferrivorans</name>
    <dbReference type="NCBI Taxonomy" id="160808"/>
    <lineage>
        <taxon>Bacteria</taxon>
        <taxon>Pseudomonadati</taxon>
        <taxon>Pseudomonadota</taxon>
        <taxon>Acidithiobacillia</taxon>
        <taxon>Acidithiobacillales</taxon>
        <taxon>Acidithiobacillaceae</taxon>
        <taxon>Acidithiobacillus</taxon>
    </lineage>
</organism>
<dbReference type="EMBL" id="CCCS020000037">
    <property type="protein sequence ID" value="CDQ10815.1"/>
    <property type="molecule type" value="Genomic_DNA"/>
</dbReference>
<dbReference type="Proteomes" id="UP000193925">
    <property type="component" value="Chromosome AFERRI"/>
</dbReference>
<keyword evidence="4" id="KW-1185">Reference proteome</keyword>
<reference evidence="2" key="2">
    <citation type="submission" date="2014-07" db="EMBL/GenBank/DDBJ databases">
        <title>Initial genome analysis of the psychrotolerant acidophile Acidithiobacillus ferrivorans CF27: insights into iron and sulfur oxidation pathways and into biofilm formation.</title>
        <authorList>
            <person name="Talla E."/>
            <person name="Hedrich S."/>
            <person name="Mangenot S."/>
            <person name="Ji B."/>
            <person name="Johnson D.B."/>
            <person name="Barbe V."/>
            <person name="Bonnefoy V."/>
        </authorList>
    </citation>
    <scope>NUCLEOTIDE SEQUENCE [LARGE SCALE GENOMIC DNA]</scope>
    <source>
        <strain evidence="2">CF27</strain>
    </source>
</reference>
<evidence type="ECO:0000313" key="4">
    <source>
        <dbReference type="Proteomes" id="UP000193925"/>
    </source>
</evidence>
<feature type="chain" id="PRO_5001587948" evidence="1">
    <location>
        <begin position="27"/>
        <end position="322"/>
    </location>
</feature>
<gene>
    <name evidence="3" type="ORF">AFERRI_20745</name>
    <name evidence="2" type="ORF">AFERRI_420113</name>
</gene>
<name>A0A060UQU7_9PROT</name>
<keyword evidence="1" id="KW-0732">Signal</keyword>
<reference evidence="2" key="1">
    <citation type="submission" date="2014-03" db="EMBL/GenBank/DDBJ databases">
        <authorList>
            <person name="Genoscope - CEA"/>
        </authorList>
    </citation>
    <scope>NUCLEOTIDE SEQUENCE [LARGE SCALE GENOMIC DNA]</scope>
    <source>
        <strain evidence="2">CF27</strain>
    </source>
</reference>
<protein>
    <submittedName>
        <fullName evidence="2">Uncharacterized protein</fullName>
    </submittedName>
</protein>
<accession>A0A060UQU7</accession>
<reference evidence="3 4" key="3">
    <citation type="submission" date="2017-03" db="EMBL/GenBank/DDBJ databases">
        <authorList>
            <person name="Regsiter A."/>
            <person name="William W."/>
        </authorList>
    </citation>
    <scope>NUCLEOTIDE SEQUENCE [LARGE SCALE GENOMIC DNA]</scope>
    <source>
        <strain evidence="3">PRJEB5721</strain>
    </source>
</reference>
<dbReference type="AlphaFoldDB" id="A0A060UQU7"/>
<sequence length="322" mass="35775">MKKTSFNLRHMLLMASVINCLSFAVATKAEKATEPVPDSAYMANDLREKLRSGNTGNTPEEMLGTVKQIAEYMGSSGDMTKNGDIPEYDILVAGHKHFEELLNNLSNPSLVHWETDLKLPRGCRLLPNPPPLAPIIIDNAKINGPFKLGSWKIISCANKILPRGVGGNKNAVGKSWTIFARFYLSVTSAAPAEVIPYVRRNLGHAGYRDAQLFRDKHNQPTPFCGSGRSHDVCMVFYKKHANVFVNADYETLPDEYVRHPDRLTTYPPALAFLQEHLRRSPKITAIDIIELSLEPLDYPRQPIRGLDTAVDGIPGNHGPAHQ</sequence>
<dbReference type="EMBL" id="LT841305">
    <property type="protein sequence ID" value="SMH65956.1"/>
    <property type="molecule type" value="Genomic_DNA"/>
</dbReference>
<dbReference type="RefSeq" id="WP_035193532.1">
    <property type="nucleotide sequence ID" value="NZ_CCCS020000037.1"/>
</dbReference>
<feature type="signal peptide" evidence="1">
    <location>
        <begin position="1"/>
        <end position="26"/>
    </location>
</feature>
<proteinExistence type="predicted"/>
<evidence type="ECO:0000313" key="3">
    <source>
        <dbReference type="EMBL" id="SMH65956.1"/>
    </source>
</evidence>